<dbReference type="PROSITE" id="PS01036">
    <property type="entry name" value="HSP70_3"/>
    <property type="match status" value="1"/>
</dbReference>
<evidence type="ECO:0000256" key="4">
    <source>
        <dbReference type="ARBA" id="ARBA00018766"/>
    </source>
</evidence>
<evidence type="ECO:0000256" key="1">
    <source>
        <dbReference type="ARBA" id="ARBA00004514"/>
    </source>
</evidence>
<gene>
    <name evidence="10" type="ORF">MGAL_10B010577</name>
</gene>
<evidence type="ECO:0000313" key="10">
    <source>
        <dbReference type="EMBL" id="VDI77569.1"/>
    </source>
</evidence>
<dbReference type="EMBL" id="UYJE01009863">
    <property type="protein sequence ID" value="VDI77569.1"/>
    <property type="molecule type" value="Genomic_DNA"/>
</dbReference>
<dbReference type="AlphaFoldDB" id="A0A8B6HDA8"/>
<proteinExistence type="inferred from homology"/>
<keyword evidence="8" id="KW-0143">Chaperone</keyword>
<comment type="caution">
    <text evidence="10">The sequence shown here is derived from an EMBL/GenBank/DDBJ whole genome shotgun (WGS) entry which is preliminary data.</text>
</comment>
<keyword evidence="5" id="KW-0963">Cytoplasm</keyword>
<comment type="function">
    <text evidence="9">Component of the ribosome-associated complex (RAC), a complex involved in folding or maintaining nascent polypeptides in a folding-competent state. In the RAC complex, binds to the nascent polypeptide chain, while DNAJC2 stimulates its ATPase activity.</text>
</comment>
<dbReference type="InterPro" id="IPR036691">
    <property type="entry name" value="Endo/exonu/phosph_ase_sf"/>
</dbReference>
<keyword evidence="7" id="KW-0067">ATP-binding</keyword>
<dbReference type="GO" id="GO:0005829">
    <property type="term" value="C:cytosol"/>
    <property type="evidence" value="ECO:0007669"/>
    <property type="project" value="UniProtKB-SubCell"/>
</dbReference>
<dbReference type="PANTHER" id="PTHR45639:SF32">
    <property type="entry name" value="HEAT SHOCK PROTEIN PDR13"/>
    <property type="match status" value="1"/>
</dbReference>
<comment type="similarity">
    <text evidence="2">Belongs to the heat shock protein 70 family.</text>
</comment>
<evidence type="ECO:0000256" key="2">
    <source>
        <dbReference type="ARBA" id="ARBA00007381"/>
    </source>
</evidence>
<name>A0A8B6HDA8_MYTGA</name>
<dbReference type="Gene3D" id="3.30.420.40">
    <property type="match status" value="2"/>
</dbReference>
<dbReference type="InterPro" id="IPR013126">
    <property type="entry name" value="Hsp_70_fam"/>
</dbReference>
<dbReference type="InterPro" id="IPR029047">
    <property type="entry name" value="HSP70_peptide-bd_sf"/>
</dbReference>
<evidence type="ECO:0000256" key="6">
    <source>
        <dbReference type="ARBA" id="ARBA00022741"/>
    </source>
</evidence>
<dbReference type="OrthoDB" id="29851at2759"/>
<dbReference type="Gene3D" id="3.30.30.30">
    <property type="match status" value="1"/>
</dbReference>
<dbReference type="Gene3D" id="3.60.10.10">
    <property type="entry name" value="Endonuclease/exonuclease/phosphatase"/>
    <property type="match status" value="1"/>
</dbReference>
<dbReference type="GO" id="GO:0005634">
    <property type="term" value="C:nucleus"/>
    <property type="evidence" value="ECO:0007669"/>
    <property type="project" value="TreeGrafter"/>
</dbReference>
<dbReference type="Pfam" id="PF00012">
    <property type="entry name" value="HSP70"/>
    <property type="match status" value="1"/>
</dbReference>
<dbReference type="Gene3D" id="2.60.34.10">
    <property type="entry name" value="Substrate Binding Domain Of DNAk, Chain A, domain 1"/>
    <property type="match status" value="1"/>
</dbReference>
<organism evidence="10 11">
    <name type="scientific">Mytilus galloprovincialis</name>
    <name type="common">Mediterranean mussel</name>
    <dbReference type="NCBI Taxonomy" id="29158"/>
    <lineage>
        <taxon>Eukaryota</taxon>
        <taxon>Metazoa</taxon>
        <taxon>Spiralia</taxon>
        <taxon>Lophotrochozoa</taxon>
        <taxon>Mollusca</taxon>
        <taxon>Bivalvia</taxon>
        <taxon>Autobranchia</taxon>
        <taxon>Pteriomorphia</taxon>
        <taxon>Mytilida</taxon>
        <taxon>Mytiloidea</taxon>
        <taxon>Mytilidae</taxon>
        <taxon>Mytilinae</taxon>
        <taxon>Mytilus</taxon>
    </lineage>
</organism>
<dbReference type="SUPFAM" id="SSF100920">
    <property type="entry name" value="Heat shock protein 70kD (HSP70), peptide-binding domain"/>
    <property type="match status" value="1"/>
</dbReference>
<evidence type="ECO:0000256" key="5">
    <source>
        <dbReference type="ARBA" id="ARBA00022490"/>
    </source>
</evidence>
<dbReference type="InterPro" id="IPR043129">
    <property type="entry name" value="ATPase_NBD"/>
</dbReference>
<dbReference type="InterPro" id="IPR018181">
    <property type="entry name" value="Heat_shock_70_CS"/>
</dbReference>
<sequence length="905" mass="101747">MGDILLVGDLNARTGSEKDYIDGDSTSHVPLFDENYDVDCFTEERVSKDLITDSRGKNLLEFCIGNQLRILNGRMCGDSTGKFTCFKPNGCSVVDYALVSQSLLQQILYFNVSDFKANFSDCHCKITFKILASFQLEKNKSHMKDFPLRYKWDTESIQNFQESFTHPVIQNELKYFLNNKIILDKKNVNDATYSIHSIYEKVCKVSLKKKKKRVKTCNHKKWFDQDLKSLKKHVNDKAILMSKFPKDPIVRGSFFKLNKQFAKLRRKKKREFRENILDRLSNLESENPKDYWNLVNQLRLENNSETKNNIDGDIWYKYFSDLSSIPENEHIKSKIKEIKSKLELLEKKNFGFSEIDFKITPAAHRYPWDFYTSIVDRVQVLVSPSQPEVIYMCFENLKNLMAAFGVHFGSTSACLAVYKDGKTDVVANDLGDRVTPCIVAFTDHDQAVGSAAKQGKIRNAQNTVCNVKQILGRSSDDQILQQYMESSPVKMTLQDDEPVFHVEHKGQAKDVPPSKIAEAIYLRMLETARSHGDGDIHDSVLAVPCDFSEDQKQAISESANAAGFSVLRTVSEPVSALLSYDIGQTDNTLECNVLVFRIGGESTDVSIVKVQNGLYRVFCSQNSRAVAGSKFTDSLTDYLATEFYKKYKLDVKESRRSVKKLRLEADNVKHSLSTLGNAQCAVESLFEGVDFHCQVSRARFESLISPVVQLCPSLIDNLCTTADITKSDIQKVVMCGGGTKIPFVQKIITDSLPNAEILNSIPPDEVIAIGAAKQAAILTGSDETDIKVNFEQSEVECLKKSICVKAASESTCQLYPVFPALTPFPCRKHETVTLPSNQTSFKLELCECSNNNSVDADLGKLVMQDLPKSAVVSIVFHLRRDGSLHVTCKETSSEKTVSITVEVQS</sequence>
<dbReference type="FunFam" id="3.90.640.10:FF:000021">
    <property type="entry name" value="Heat shock protein 14"/>
    <property type="match status" value="1"/>
</dbReference>
<evidence type="ECO:0000256" key="3">
    <source>
        <dbReference type="ARBA" id="ARBA00011347"/>
    </source>
</evidence>
<comment type="subunit">
    <text evidence="3">Component of ribosome-associated complex (RAC), a heterodimer composed of Hsp70/DnaK-type chaperone HSPA14 and Hsp40/DnaJ-type chaperone DNAJC2.</text>
</comment>
<evidence type="ECO:0000256" key="8">
    <source>
        <dbReference type="ARBA" id="ARBA00023186"/>
    </source>
</evidence>
<evidence type="ECO:0000313" key="11">
    <source>
        <dbReference type="Proteomes" id="UP000596742"/>
    </source>
</evidence>
<evidence type="ECO:0000256" key="9">
    <source>
        <dbReference type="ARBA" id="ARBA00024825"/>
    </source>
</evidence>
<dbReference type="PRINTS" id="PR00301">
    <property type="entry name" value="HEATSHOCK70"/>
</dbReference>
<dbReference type="GO" id="GO:0005524">
    <property type="term" value="F:ATP binding"/>
    <property type="evidence" value="ECO:0007669"/>
    <property type="project" value="UniProtKB-KW"/>
</dbReference>
<dbReference type="Proteomes" id="UP000596742">
    <property type="component" value="Unassembled WGS sequence"/>
</dbReference>
<dbReference type="SUPFAM" id="SSF53067">
    <property type="entry name" value="Actin-like ATPase domain"/>
    <property type="match status" value="2"/>
</dbReference>
<reference evidence="10" key="1">
    <citation type="submission" date="2018-11" db="EMBL/GenBank/DDBJ databases">
        <authorList>
            <person name="Alioto T."/>
            <person name="Alioto T."/>
        </authorList>
    </citation>
    <scope>NUCLEOTIDE SEQUENCE</scope>
</reference>
<dbReference type="InterPro" id="IPR042049">
    <property type="entry name" value="HSPA14_NBD"/>
</dbReference>
<protein>
    <recommendedName>
        <fullName evidence="4">Heat shock 70 kDa protein 14</fullName>
    </recommendedName>
</protein>
<dbReference type="PANTHER" id="PTHR45639">
    <property type="entry name" value="HSC70CB, ISOFORM G-RELATED"/>
    <property type="match status" value="1"/>
</dbReference>
<comment type="subcellular location">
    <subcellularLocation>
        <location evidence="1">Cytoplasm</location>
        <location evidence="1">Cytosol</location>
    </subcellularLocation>
</comment>
<keyword evidence="6" id="KW-0547">Nucleotide-binding</keyword>
<evidence type="ECO:0000256" key="7">
    <source>
        <dbReference type="ARBA" id="ARBA00022840"/>
    </source>
</evidence>
<dbReference type="GO" id="GO:0140662">
    <property type="term" value="F:ATP-dependent protein folding chaperone"/>
    <property type="evidence" value="ECO:0007669"/>
    <property type="project" value="InterPro"/>
</dbReference>
<dbReference type="CDD" id="cd10238">
    <property type="entry name" value="ASKHA_NBD_HSP70_HSPA14"/>
    <property type="match status" value="1"/>
</dbReference>
<accession>A0A8B6HDA8</accession>
<keyword evidence="11" id="KW-1185">Reference proteome</keyword>
<dbReference type="Gene3D" id="3.90.640.10">
    <property type="entry name" value="Actin, Chain A, domain 4"/>
    <property type="match status" value="1"/>
</dbReference>